<evidence type="ECO:0000256" key="1">
    <source>
        <dbReference type="SAM" id="MobiDB-lite"/>
    </source>
</evidence>
<gene>
    <name evidence="2" type="ORF">CCAM_LOCUS37890</name>
</gene>
<dbReference type="Proteomes" id="UP000595140">
    <property type="component" value="Unassembled WGS sequence"/>
</dbReference>
<organism evidence="2 3">
    <name type="scientific">Cuscuta campestris</name>
    <dbReference type="NCBI Taxonomy" id="132261"/>
    <lineage>
        <taxon>Eukaryota</taxon>
        <taxon>Viridiplantae</taxon>
        <taxon>Streptophyta</taxon>
        <taxon>Embryophyta</taxon>
        <taxon>Tracheophyta</taxon>
        <taxon>Spermatophyta</taxon>
        <taxon>Magnoliopsida</taxon>
        <taxon>eudicotyledons</taxon>
        <taxon>Gunneridae</taxon>
        <taxon>Pentapetalae</taxon>
        <taxon>asterids</taxon>
        <taxon>lamiids</taxon>
        <taxon>Solanales</taxon>
        <taxon>Convolvulaceae</taxon>
        <taxon>Cuscuteae</taxon>
        <taxon>Cuscuta</taxon>
        <taxon>Cuscuta subgen. Grammica</taxon>
        <taxon>Cuscuta sect. Cleistogrammica</taxon>
    </lineage>
</organism>
<reference evidence="2 3" key="1">
    <citation type="submission" date="2018-04" db="EMBL/GenBank/DDBJ databases">
        <authorList>
            <person name="Vogel A."/>
        </authorList>
    </citation>
    <scope>NUCLEOTIDE SEQUENCE [LARGE SCALE GENOMIC DNA]</scope>
</reference>
<dbReference type="AlphaFoldDB" id="A0A484N8D4"/>
<name>A0A484N8D4_9ASTE</name>
<accession>A0A484N8D4</accession>
<proteinExistence type="predicted"/>
<dbReference type="EMBL" id="OOIL02005825">
    <property type="protein sequence ID" value="VFQ96114.1"/>
    <property type="molecule type" value="Genomic_DNA"/>
</dbReference>
<protein>
    <submittedName>
        <fullName evidence="2">Uncharacterized protein</fullName>
    </submittedName>
</protein>
<evidence type="ECO:0000313" key="3">
    <source>
        <dbReference type="Proteomes" id="UP000595140"/>
    </source>
</evidence>
<keyword evidence="3" id="KW-1185">Reference proteome</keyword>
<feature type="region of interest" description="Disordered" evidence="1">
    <location>
        <begin position="54"/>
        <end position="74"/>
    </location>
</feature>
<sequence>MNNGCSSMLPQCKGSESMLKYLYTALNIGRSLNLAHEVMSKQDIILCVLPRLPGEKKTPSSIDGSRKKEKQEETIHSFQIMSSKRSINLYEHPEGNVEKVRCWNIEMDKLIVGNAVRRNIQNPGSTY</sequence>
<evidence type="ECO:0000313" key="2">
    <source>
        <dbReference type="EMBL" id="VFQ96114.1"/>
    </source>
</evidence>